<dbReference type="Proteomes" id="UP000830768">
    <property type="component" value="Chromosome 10"/>
</dbReference>
<proteinExistence type="predicted"/>
<reference evidence="1" key="1">
    <citation type="submission" date="2021-11" db="EMBL/GenBank/DDBJ databases">
        <title>Fusarium solani-melongenae Genome sequencing and assembly.</title>
        <authorList>
            <person name="Xie S."/>
            <person name="Huang L."/>
            <person name="Zhang X."/>
        </authorList>
    </citation>
    <scope>NUCLEOTIDE SEQUENCE</scope>
    <source>
        <strain evidence="1">CRI 24-3</strain>
    </source>
</reference>
<organism evidence="1 2">
    <name type="scientific">Fusarium solani subsp. cucurbitae</name>
    <name type="common">Neocosmosporum cucurbitae</name>
    <dbReference type="NCBI Taxonomy" id="2747967"/>
    <lineage>
        <taxon>Eukaryota</taxon>
        <taxon>Fungi</taxon>
        <taxon>Dikarya</taxon>
        <taxon>Ascomycota</taxon>
        <taxon>Pezizomycotina</taxon>
        <taxon>Sordariomycetes</taxon>
        <taxon>Hypocreomycetidae</taxon>
        <taxon>Hypocreales</taxon>
        <taxon>Nectriaceae</taxon>
        <taxon>Fusarium</taxon>
        <taxon>Fusarium solani species complex</taxon>
    </lineage>
</organism>
<accession>A0ACD3ZHB1</accession>
<gene>
    <name evidence="1" type="ORF">LCI18_011415</name>
</gene>
<evidence type="ECO:0000313" key="2">
    <source>
        <dbReference type="Proteomes" id="UP000830768"/>
    </source>
</evidence>
<keyword evidence="2" id="KW-1185">Reference proteome</keyword>
<dbReference type="EMBL" id="CP090038">
    <property type="protein sequence ID" value="UPL00481.1"/>
    <property type="molecule type" value="Genomic_DNA"/>
</dbReference>
<sequence length="691" mass="78045">MAIIEDFPLFKLCALCKGIFPHADDPNFDDNIQSQIWTNDEGYHFTRTREEIERGAIEGCEFCTDIVQNDGAYKKESSPDRQHETIGQDDGCESDEESELESEVGSQSAEPDEGPDYIAMFSGPRAGWFPPMEERLEFRIKFHSEDKRLAVYDSNGLLIGRNPASKLIHAQATLAELGSDETFGAVRRWLGECVDNHPECRGDTLRELPTRLIMVSPLGVNVSARLCETLGKTGQYCALSYCWGGDQLHKTTRQKYATYLRELPYEELPQTIRDAFQVARSVGVRYIWIDSLCIVQDEKEDVAREMTKMFQIYFNSCFTISAASAMTCKDGFLKRLPLNDTGLFFLPIRVDKSTKGSVLLSREGPYWAMIGAYPQPINDRAWTLQEAMLTPRLLIFTGMDVIWKCQAGFGPETAEHPRIANEIHIENLYGPPNESRWFPALVDCGYNFISIGSNGGRPSRSGDDLEVLQEQWCLLVENYTKRNLTVATDKLPGISAIARLLAPKLKSDYLAGLWRQNLIFDLMWSVRRFPRPEVCKSGSPSWSWASVQGMIEYVGRRLVDGAAEVISCNVNLTYPQDPYGSVTGGVLEIRGHLSQVTKEDLHREHGRIDYKMDPIGLSPNLRSCIKKQSPTLWCLTLGYGKGMMIGWLYSLILVKEPGCGNRYRRVGFLETDAVWSPEGQEDFQKKTITII</sequence>
<name>A0ACD3ZHB1_FUSSC</name>
<evidence type="ECO:0000313" key="1">
    <source>
        <dbReference type="EMBL" id="UPL00481.1"/>
    </source>
</evidence>
<protein>
    <submittedName>
        <fullName evidence="1">Uncharacterized protein</fullName>
    </submittedName>
</protein>